<feature type="region of interest" description="Disordered" evidence="1">
    <location>
        <begin position="126"/>
        <end position="166"/>
    </location>
</feature>
<feature type="compositionally biased region" description="Basic and acidic residues" evidence="1">
    <location>
        <begin position="52"/>
        <end position="62"/>
    </location>
</feature>
<reference evidence="4" key="1">
    <citation type="journal article" date="2022" name="G3 (Bethesda)">
        <title>High quality genome of the basidiomycete yeast Dioszegia hungarica PDD-24b-2 isolated from cloud water.</title>
        <authorList>
            <person name="Jarrige D."/>
            <person name="Haridas S."/>
            <person name="Bleykasten-Grosshans C."/>
            <person name="Joly M."/>
            <person name="Nadalig T."/>
            <person name="Sancelme M."/>
            <person name="Vuilleumier S."/>
            <person name="Grigoriev I.V."/>
            <person name="Amato P."/>
            <person name="Bringel F."/>
        </authorList>
    </citation>
    <scope>NUCLEOTIDE SEQUENCE</scope>
    <source>
        <strain evidence="4">PDD-24b-2</strain>
    </source>
</reference>
<feature type="chain" id="PRO_5041316832" evidence="2">
    <location>
        <begin position="19"/>
        <end position="406"/>
    </location>
</feature>
<dbReference type="RefSeq" id="XP_052948511.1">
    <property type="nucleotide sequence ID" value="XM_053091695.1"/>
</dbReference>
<protein>
    <submittedName>
        <fullName evidence="4">Glycosyl hydrolase catalytic core-domain-containing protein</fullName>
    </submittedName>
</protein>
<feature type="compositionally biased region" description="Low complexity" evidence="1">
    <location>
        <begin position="80"/>
        <end position="94"/>
    </location>
</feature>
<feature type="domain" description="Asl1-like glycosyl hydrolase catalytic" evidence="3">
    <location>
        <begin position="172"/>
        <end position="398"/>
    </location>
</feature>
<feature type="region of interest" description="Disordered" evidence="1">
    <location>
        <begin position="52"/>
        <end position="94"/>
    </location>
</feature>
<dbReference type="InterPro" id="IPR053183">
    <property type="entry name" value="ASL1"/>
</dbReference>
<dbReference type="GeneID" id="77730900"/>
<evidence type="ECO:0000256" key="1">
    <source>
        <dbReference type="SAM" id="MobiDB-lite"/>
    </source>
</evidence>
<dbReference type="Pfam" id="PF11790">
    <property type="entry name" value="Glyco_hydro_cc"/>
    <property type="match status" value="1"/>
</dbReference>
<dbReference type="InterPro" id="IPR024655">
    <property type="entry name" value="Asl1_glyco_hydro_catalytic"/>
</dbReference>
<proteinExistence type="predicted"/>
<gene>
    <name evidence="4" type="ORF">MKK02DRAFT_41756</name>
</gene>
<evidence type="ECO:0000313" key="5">
    <source>
        <dbReference type="Proteomes" id="UP001164286"/>
    </source>
</evidence>
<feature type="compositionally biased region" description="Low complexity" evidence="1">
    <location>
        <begin position="126"/>
        <end position="149"/>
    </location>
</feature>
<organism evidence="4 5">
    <name type="scientific">Dioszegia hungarica</name>
    <dbReference type="NCBI Taxonomy" id="4972"/>
    <lineage>
        <taxon>Eukaryota</taxon>
        <taxon>Fungi</taxon>
        <taxon>Dikarya</taxon>
        <taxon>Basidiomycota</taxon>
        <taxon>Agaricomycotina</taxon>
        <taxon>Tremellomycetes</taxon>
        <taxon>Tremellales</taxon>
        <taxon>Bulleribasidiaceae</taxon>
        <taxon>Dioszegia</taxon>
    </lineage>
</organism>
<dbReference type="GO" id="GO:0009277">
    <property type="term" value="C:fungal-type cell wall"/>
    <property type="evidence" value="ECO:0007669"/>
    <property type="project" value="TreeGrafter"/>
</dbReference>
<dbReference type="AlphaFoldDB" id="A0AA38HFP4"/>
<evidence type="ECO:0000313" key="4">
    <source>
        <dbReference type="EMBL" id="KAI9638734.1"/>
    </source>
</evidence>
<dbReference type="PANTHER" id="PTHR34154">
    <property type="entry name" value="ALKALI-SENSITIVE LINKAGE PROTEIN 1"/>
    <property type="match status" value="1"/>
</dbReference>
<dbReference type="GO" id="GO:0016787">
    <property type="term" value="F:hydrolase activity"/>
    <property type="evidence" value="ECO:0007669"/>
    <property type="project" value="UniProtKB-KW"/>
</dbReference>
<keyword evidence="2" id="KW-0732">Signal</keyword>
<name>A0AA38HFP4_9TREE</name>
<dbReference type="Proteomes" id="UP001164286">
    <property type="component" value="Unassembled WGS sequence"/>
</dbReference>
<dbReference type="GO" id="GO:0071966">
    <property type="term" value="P:fungal-type cell wall polysaccharide metabolic process"/>
    <property type="evidence" value="ECO:0007669"/>
    <property type="project" value="TreeGrafter"/>
</dbReference>
<comment type="caution">
    <text evidence="4">The sequence shown here is derived from an EMBL/GenBank/DDBJ whole genome shotgun (WGS) entry which is preliminary data.</text>
</comment>
<dbReference type="SUPFAM" id="SSF51445">
    <property type="entry name" value="(Trans)glycosidases"/>
    <property type="match status" value="1"/>
</dbReference>
<sequence length="406" mass="43287">MKTSALVPLLCLLAGATAFPDHSNADALARRLNPRRHHSSQVERMIENIKRQEATSSDEKTLAGKRIVNKRGQTCRVRPAAASASSSSSAAPSATSSDAAAASSAGAQADVNIGGVHIGVQVGGNAPASSAWSAPSAAASPSPAPQQHTPSPPASGGLTPNGRKAGISAGDALKEFENQIGWYYNWAPTDPWQSSNKVQFVPTLWGGGSADSTDAARLIDFKAMSSTPTWLIGPNEPDCEAGGQMSAGMTIDATASLWNELMAPKGNAGAMLLSPSMCKQMAEDGWLGQFQTKISRDWDITNVHINKNNMEGVKATIDYYYNKYKKPLWVTEFACVNDNPNFVPCTDQGQINQFIHDIVDVLQNDGRVYAYAYSNGNGLGNVWPLWNNGQLSESGKAYRSALSKYY</sequence>
<dbReference type="PANTHER" id="PTHR34154:SF14">
    <property type="entry name" value="ASL1-LIKE GLYCOSYL HYDROLASE CATALYTIC DOMAIN-CONTAINING PROTEIN"/>
    <property type="match status" value="1"/>
</dbReference>
<keyword evidence="4" id="KW-0378">Hydrolase</keyword>
<dbReference type="InterPro" id="IPR017853">
    <property type="entry name" value="GH"/>
</dbReference>
<keyword evidence="5" id="KW-1185">Reference proteome</keyword>
<accession>A0AA38HFP4</accession>
<dbReference type="EMBL" id="JAKWFO010000002">
    <property type="protein sequence ID" value="KAI9638734.1"/>
    <property type="molecule type" value="Genomic_DNA"/>
</dbReference>
<evidence type="ECO:0000256" key="2">
    <source>
        <dbReference type="SAM" id="SignalP"/>
    </source>
</evidence>
<evidence type="ECO:0000259" key="3">
    <source>
        <dbReference type="Pfam" id="PF11790"/>
    </source>
</evidence>
<feature type="signal peptide" evidence="2">
    <location>
        <begin position="1"/>
        <end position="18"/>
    </location>
</feature>